<feature type="region of interest" description="Disordered" evidence="1">
    <location>
        <begin position="1"/>
        <end position="36"/>
    </location>
</feature>
<dbReference type="AlphaFoldDB" id="X1AL41"/>
<comment type="caution">
    <text evidence="2">The sequence shown here is derived from an EMBL/GenBank/DDBJ whole genome shotgun (WGS) entry which is preliminary data.</text>
</comment>
<protein>
    <submittedName>
        <fullName evidence="2">Uncharacterized protein</fullName>
    </submittedName>
</protein>
<reference evidence="2" key="1">
    <citation type="journal article" date="2014" name="Front. Microbiol.">
        <title>High frequency of phylogenetically diverse reductive dehalogenase-homologous genes in deep subseafloor sedimentary metagenomes.</title>
        <authorList>
            <person name="Kawai M."/>
            <person name="Futagami T."/>
            <person name="Toyoda A."/>
            <person name="Takaki Y."/>
            <person name="Nishi S."/>
            <person name="Hori S."/>
            <person name="Arai W."/>
            <person name="Tsubouchi T."/>
            <person name="Morono Y."/>
            <person name="Uchiyama I."/>
            <person name="Ito T."/>
            <person name="Fujiyama A."/>
            <person name="Inagaki F."/>
            <person name="Takami H."/>
        </authorList>
    </citation>
    <scope>NUCLEOTIDE SEQUENCE</scope>
    <source>
        <strain evidence="2">Expedition CK06-06</strain>
    </source>
</reference>
<name>X1AL41_9ZZZZ</name>
<accession>X1AL41</accession>
<feature type="compositionally biased region" description="Basic and acidic residues" evidence="1">
    <location>
        <begin position="1"/>
        <end position="16"/>
    </location>
</feature>
<evidence type="ECO:0000313" key="2">
    <source>
        <dbReference type="EMBL" id="GAG83209.1"/>
    </source>
</evidence>
<feature type="non-terminal residue" evidence="2">
    <location>
        <position position="71"/>
    </location>
</feature>
<dbReference type="EMBL" id="BART01017885">
    <property type="protein sequence ID" value="GAG83209.1"/>
    <property type="molecule type" value="Genomic_DNA"/>
</dbReference>
<gene>
    <name evidence="2" type="ORF">S01H4_33894</name>
</gene>
<evidence type="ECO:0000256" key="1">
    <source>
        <dbReference type="SAM" id="MobiDB-lite"/>
    </source>
</evidence>
<proteinExistence type="predicted"/>
<organism evidence="2">
    <name type="scientific">marine sediment metagenome</name>
    <dbReference type="NCBI Taxonomy" id="412755"/>
    <lineage>
        <taxon>unclassified sequences</taxon>
        <taxon>metagenomes</taxon>
        <taxon>ecological metagenomes</taxon>
    </lineage>
</organism>
<sequence length="71" mass="7492">MASKDGYLRSDVDRGETPLSKNGRLRSDADKEGAPPAYYHGLKVQGVGELALCDVGTHPLQTTSSYSGVAP</sequence>